<dbReference type="RefSeq" id="WP_094907377.1">
    <property type="nucleotide sequence ID" value="NZ_NPEZ01000010.1"/>
</dbReference>
<evidence type="ECO:0000313" key="4">
    <source>
        <dbReference type="EMBL" id="OZT76220.1"/>
    </source>
</evidence>
<dbReference type="SUPFAM" id="SSF46955">
    <property type="entry name" value="Putative DNA-binding domain"/>
    <property type="match status" value="1"/>
</dbReference>
<protein>
    <recommendedName>
        <fullName evidence="3">HTH merR-type domain-containing protein</fullName>
    </recommendedName>
</protein>
<evidence type="ECO:0000256" key="2">
    <source>
        <dbReference type="SAM" id="MobiDB-lite"/>
    </source>
</evidence>
<accession>A0A265E3W3</accession>
<dbReference type="Pfam" id="PF13411">
    <property type="entry name" value="MerR_1"/>
    <property type="match status" value="1"/>
</dbReference>
<dbReference type="Proteomes" id="UP000216682">
    <property type="component" value="Unassembled WGS sequence"/>
</dbReference>
<keyword evidence="1" id="KW-0175">Coiled coil</keyword>
<evidence type="ECO:0000259" key="3">
    <source>
        <dbReference type="Pfam" id="PF13411"/>
    </source>
</evidence>
<dbReference type="Gene3D" id="1.10.1660.10">
    <property type="match status" value="1"/>
</dbReference>
<feature type="compositionally biased region" description="Basic and acidic residues" evidence="2">
    <location>
        <begin position="190"/>
        <end position="199"/>
    </location>
</feature>
<feature type="compositionally biased region" description="Acidic residues" evidence="2">
    <location>
        <begin position="165"/>
        <end position="177"/>
    </location>
</feature>
<dbReference type="GO" id="GO:0006355">
    <property type="term" value="P:regulation of DNA-templated transcription"/>
    <property type="evidence" value="ECO:0007669"/>
    <property type="project" value="InterPro"/>
</dbReference>
<name>A0A265E3W3_9STAP</name>
<reference evidence="4 5" key="1">
    <citation type="submission" date="2017-07" db="EMBL/GenBank/DDBJ databases">
        <title>Shotgun whole genome sequences of three halophilic bacterial isolates.</title>
        <authorList>
            <person name="Pozzo T."/>
            <person name="Higdon S.M."/>
            <person name="Quillaguaman J."/>
        </authorList>
    </citation>
    <scope>NUCLEOTIDE SEQUENCE [LARGE SCALE GENOMIC DNA]</scope>
    <source>
        <strain evidence="4 5">BU-1</strain>
    </source>
</reference>
<evidence type="ECO:0000313" key="5">
    <source>
        <dbReference type="Proteomes" id="UP000216682"/>
    </source>
</evidence>
<feature type="compositionally biased region" description="Polar residues" evidence="2">
    <location>
        <begin position="178"/>
        <end position="189"/>
    </location>
</feature>
<feature type="coiled-coil region" evidence="1">
    <location>
        <begin position="97"/>
        <end position="124"/>
    </location>
</feature>
<sequence length="213" mass="24677">MKELNTLYTPAQVAEKIDLSQSSVRRYTIALEKAGYANIKRDPNNHRKYDIYDVQTLEYFKGLVNDKKRSFEQALEETMKDLDYIHAKVDTRDLSTMSSENNNTERLEQKVDTLIELVRALDQKTEHLQKDNARLTALVEKQPLALEMHKQASIDAVEAPKDEDREQIEDDEGDTPEVSETPQQGAPETSETKKEEINQKNDGIFSRLRKFFR</sequence>
<dbReference type="EMBL" id="NPEZ01000010">
    <property type="protein sequence ID" value="OZT76220.1"/>
    <property type="molecule type" value="Genomic_DNA"/>
</dbReference>
<organism evidence="4 5">
    <name type="scientific">Salinicoccus roseus</name>
    <dbReference type="NCBI Taxonomy" id="45670"/>
    <lineage>
        <taxon>Bacteria</taxon>
        <taxon>Bacillati</taxon>
        <taxon>Bacillota</taxon>
        <taxon>Bacilli</taxon>
        <taxon>Bacillales</taxon>
        <taxon>Staphylococcaceae</taxon>
        <taxon>Salinicoccus</taxon>
    </lineage>
</organism>
<comment type="caution">
    <text evidence="4">The sequence shown here is derived from an EMBL/GenBank/DDBJ whole genome shotgun (WGS) entry which is preliminary data.</text>
</comment>
<feature type="region of interest" description="Disordered" evidence="2">
    <location>
        <begin position="151"/>
        <end position="202"/>
    </location>
</feature>
<feature type="compositionally biased region" description="Basic and acidic residues" evidence="2">
    <location>
        <begin position="151"/>
        <end position="164"/>
    </location>
</feature>
<gene>
    <name evidence="4" type="ORF">CFN03_12885</name>
</gene>
<dbReference type="InterPro" id="IPR000551">
    <property type="entry name" value="MerR-type_HTH_dom"/>
</dbReference>
<dbReference type="InterPro" id="IPR009061">
    <property type="entry name" value="DNA-bd_dom_put_sf"/>
</dbReference>
<dbReference type="GO" id="GO:0003677">
    <property type="term" value="F:DNA binding"/>
    <property type="evidence" value="ECO:0007669"/>
    <property type="project" value="InterPro"/>
</dbReference>
<evidence type="ECO:0000256" key="1">
    <source>
        <dbReference type="SAM" id="Coils"/>
    </source>
</evidence>
<dbReference type="AlphaFoldDB" id="A0A265E3W3"/>
<proteinExistence type="predicted"/>
<feature type="domain" description="HTH merR-type" evidence="3">
    <location>
        <begin position="8"/>
        <end position="72"/>
    </location>
</feature>